<name>A0A0E2HNT9_9FIRM</name>
<comment type="subcellular location">
    <subcellularLocation>
        <location evidence="1">Cell membrane</location>
        <topology evidence="1">Multi-pass membrane protein</topology>
    </subcellularLocation>
</comment>
<dbReference type="HOGENOM" id="CLU_018106_1_0_9"/>
<reference evidence="9 10" key="1">
    <citation type="submission" date="2013-01" db="EMBL/GenBank/DDBJ databases">
        <title>The Genome Sequence of Clostridium clostridioforme 90A8.</title>
        <authorList>
            <consortium name="The Broad Institute Genome Sequencing Platform"/>
            <person name="Earl A."/>
            <person name="Ward D."/>
            <person name="Feldgarden M."/>
            <person name="Gevers D."/>
            <person name="Courvalin P."/>
            <person name="Lambert T."/>
            <person name="Walker B."/>
            <person name="Young S.K."/>
            <person name="Zeng Q."/>
            <person name="Gargeya S."/>
            <person name="Fitzgerald M."/>
            <person name="Haas B."/>
            <person name="Abouelleil A."/>
            <person name="Alvarado L."/>
            <person name="Arachchi H.M."/>
            <person name="Berlin A.M."/>
            <person name="Chapman S.B."/>
            <person name="Dewar J."/>
            <person name="Goldberg J."/>
            <person name="Griggs A."/>
            <person name="Gujja S."/>
            <person name="Hansen M."/>
            <person name="Howarth C."/>
            <person name="Imamovic A."/>
            <person name="Larimer J."/>
            <person name="McCowan C."/>
            <person name="Murphy C."/>
            <person name="Neiman D."/>
            <person name="Pearson M."/>
            <person name="Priest M."/>
            <person name="Roberts A."/>
            <person name="Saif S."/>
            <person name="Shea T."/>
            <person name="Sisk P."/>
            <person name="Sykes S."/>
            <person name="Wortman J."/>
            <person name="Nusbaum C."/>
            <person name="Birren B."/>
        </authorList>
    </citation>
    <scope>NUCLEOTIDE SEQUENCE [LARGE SCALE GENOMIC DNA]</scope>
    <source>
        <strain evidence="9 10">90A8</strain>
    </source>
</reference>
<evidence type="ECO:0000256" key="5">
    <source>
        <dbReference type="ARBA" id="ARBA00022989"/>
    </source>
</evidence>
<sequence>MVVNIKSKKHASSGVSGHAGSRGSLLAKLFLSTLYLSAFTFGGGYVIVTLMKKKFVDEYHWIDEQEMLDLVAIAQSSPGAIAVNGAIVVGYKLAGIAGVLTTVIATVLPPFTILTLISFCYAAFRSNLFAGWMLNGMQAGVGAVIAQVVWEMGSGIAKDRQWISVLIMAAAFIANYVYNVNAVLIILLCAAIGVGRTLTFGHNKKGTEGGAL</sequence>
<dbReference type="PATRIC" id="fig|999408.3.peg.2858"/>
<feature type="compositionally biased region" description="Basic residues" evidence="7">
    <location>
        <begin position="1"/>
        <end position="11"/>
    </location>
</feature>
<feature type="region of interest" description="Disordered" evidence="7">
    <location>
        <begin position="1"/>
        <end position="21"/>
    </location>
</feature>
<feature type="transmembrane region" description="Helical" evidence="8">
    <location>
        <begin position="130"/>
        <end position="150"/>
    </location>
</feature>
<evidence type="ECO:0000313" key="10">
    <source>
        <dbReference type="Proteomes" id="UP000013085"/>
    </source>
</evidence>
<dbReference type="InterPro" id="IPR052518">
    <property type="entry name" value="CHR_Transporter"/>
</dbReference>
<evidence type="ECO:0000256" key="7">
    <source>
        <dbReference type="SAM" id="MobiDB-lite"/>
    </source>
</evidence>
<keyword evidence="6 8" id="KW-0472">Membrane</keyword>
<feature type="compositionally biased region" description="Low complexity" evidence="7">
    <location>
        <begin position="12"/>
        <end position="21"/>
    </location>
</feature>
<keyword evidence="3" id="KW-1003">Cell membrane</keyword>
<evidence type="ECO:0000256" key="6">
    <source>
        <dbReference type="ARBA" id="ARBA00023136"/>
    </source>
</evidence>
<dbReference type="PANTHER" id="PTHR43663:SF1">
    <property type="entry name" value="CHROMATE TRANSPORTER"/>
    <property type="match status" value="1"/>
</dbReference>
<dbReference type="GO" id="GO:0015109">
    <property type="term" value="F:chromate transmembrane transporter activity"/>
    <property type="evidence" value="ECO:0007669"/>
    <property type="project" value="InterPro"/>
</dbReference>
<dbReference type="Pfam" id="PF02417">
    <property type="entry name" value="Chromate_transp"/>
    <property type="match status" value="1"/>
</dbReference>
<dbReference type="PANTHER" id="PTHR43663">
    <property type="entry name" value="CHROMATE TRANSPORT PROTEIN-RELATED"/>
    <property type="match status" value="1"/>
</dbReference>
<feature type="transmembrane region" description="Helical" evidence="8">
    <location>
        <begin position="29"/>
        <end position="50"/>
    </location>
</feature>
<protein>
    <recommendedName>
        <fullName evidence="11">Chromate transporter</fullName>
    </recommendedName>
</protein>
<evidence type="ECO:0000256" key="1">
    <source>
        <dbReference type="ARBA" id="ARBA00004651"/>
    </source>
</evidence>
<feature type="transmembrane region" description="Helical" evidence="8">
    <location>
        <begin position="162"/>
        <end position="178"/>
    </location>
</feature>
<dbReference type="InterPro" id="IPR003370">
    <property type="entry name" value="Chromate_transpt"/>
</dbReference>
<feature type="transmembrane region" description="Helical" evidence="8">
    <location>
        <begin position="103"/>
        <end position="124"/>
    </location>
</feature>
<evidence type="ECO:0008006" key="11">
    <source>
        <dbReference type="Google" id="ProtNLM"/>
    </source>
</evidence>
<keyword evidence="4 8" id="KW-0812">Transmembrane</keyword>
<dbReference type="GO" id="GO:0005886">
    <property type="term" value="C:plasma membrane"/>
    <property type="evidence" value="ECO:0007669"/>
    <property type="project" value="UniProtKB-SubCell"/>
</dbReference>
<proteinExistence type="inferred from homology"/>
<evidence type="ECO:0000256" key="2">
    <source>
        <dbReference type="ARBA" id="ARBA00005262"/>
    </source>
</evidence>
<accession>A0A0E2HNT9</accession>
<gene>
    <name evidence="9" type="ORF">HMPREF1090_02642</name>
</gene>
<comment type="similarity">
    <text evidence="2">Belongs to the chromate ion transporter (CHR) (TC 2.A.51) family.</text>
</comment>
<organism evidence="9 10">
    <name type="scientific">[Clostridium] clostridioforme 90A8</name>
    <dbReference type="NCBI Taxonomy" id="999408"/>
    <lineage>
        <taxon>Bacteria</taxon>
        <taxon>Bacillati</taxon>
        <taxon>Bacillota</taxon>
        <taxon>Clostridia</taxon>
        <taxon>Lachnospirales</taxon>
        <taxon>Lachnospiraceae</taxon>
        <taxon>Enterocloster</taxon>
    </lineage>
</organism>
<comment type="caution">
    <text evidence="9">The sequence shown here is derived from an EMBL/GenBank/DDBJ whole genome shotgun (WGS) entry which is preliminary data.</text>
</comment>
<evidence type="ECO:0000256" key="3">
    <source>
        <dbReference type="ARBA" id="ARBA00022475"/>
    </source>
</evidence>
<dbReference type="EMBL" id="AGYR01000029">
    <property type="protein sequence ID" value="ENZ13747.1"/>
    <property type="molecule type" value="Genomic_DNA"/>
</dbReference>
<dbReference type="AlphaFoldDB" id="A0A0E2HNT9"/>
<evidence type="ECO:0000256" key="4">
    <source>
        <dbReference type="ARBA" id="ARBA00022692"/>
    </source>
</evidence>
<keyword evidence="5 8" id="KW-1133">Transmembrane helix</keyword>
<evidence type="ECO:0000256" key="8">
    <source>
        <dbReference type="SAM" id="Phobius"/>
    </source>
</evidence>
<dbReference type="RefSeq" id="WP_002585776.1">
    <property type="nucleotide sequence ID" value="NZ_KB851021.1"/>
</dbReference>
<dbReference type="Proteomes" id="UP000013085">
    <property type="component" value="Unassembled WGS sequence"/>
</dbReference>
<evidence type="ECO:0000313" key="9">
    <source>
        <dbReference type="EMBL" id="ENZ13747.1"/>
    </source>
</evidence>